<sequence>MAFSSGRAVFTMSSASNILGMSRYFSATSKALFRLVTGSSFLSFS</sequence>
<dbReference type="EMBL" id="GBXM01008238">
    <property type="protein sequence ID" value="JAI00340.1"/>
    <property type="molecule type" value="Transcribed_RNA"/>
</dbReference>
<reference evidence="1" key="2">
    <citation type="journal article" date="2015" name="Fish Shellfish Immunol.">
        <title>Early steps in the European eel (Anguilla anguilla)-Vibrio vulnificus interaction in the gills: Role of the RtxA13 toxin.</title>
        <authorList>
            <person name="Callol A."/>
            <person name="Pajuelo D."/>
            <person name="Ebbesson L."/>
            <person name="Teles M."/>
            <person name="MacKenzie S."/>
            <person name="Amaro C."/>
        </authorList>
    </citation>
    <scope>NUCLEOTIDE SEQUENCE</scope>
</reference>
<accession>A0A0E9XCI3</accession>
<dbReference type="AlphaFoldDB" id="A0A0E9XCI3"/>
<reference evidence="1" key="1">
    <citation type="submission" date="2014-11" db="EMBL/GenBank/DDBJ databases">
        <authorList>
            <person name="Amaro Gonzalez C."/>
        </authorList>
    </citation>
    <scope>NUCLEOTIDE SEQUENCE</scope>
</reference>
<evidence type="ECO:0000313" key="1">
    <source>
        <dbReference type="EMBL" id="JAI00340.1"/>
    </source>
</evidence>
<proteinExistence type="predicted"/>
<name>A0A0E9XCI3_ANGAN</name>
<protein>
    <submittedName>
        <fullName evidence="1">Uncharacterized protein</fullName>
    </submittedName>
</protein>
<organism evidence="1">
    <name type="scientific">Anguilla anguilla</name>
    <name type="common">European freshwater eel</name>
    <name type="synonym">Muraena anguilla</name>
    <dbReference type="NCBI Taxonomy" id="7936"/>
    <lineage>
        <taxon>Eukaryota</taxon>
        <taxon>Metazoa</taxon>
        <taxon>Chordata</taxon>
        <taxon>Craniata</taxon>
        <taxon>Vertebrata</taxon>
        <taxon>Euteleostomi</taxon>
        <taxon>Actinopterygii</taxon>
        <taxon>Neopterygii</taxon>
        <taxon>Teleostei</taxon>
        <taxon>Anguilliformes</taxon>
        <taxon>Anguillidae</taxon>
        <taxon>Anguilla</taxon>
    </lineage>
</organism>